<dbReference type="PANTHER" id="PTHR12999">
    <property type="entry name" value="ZINC FINGER RAN-BINDING DOMAIN-CONTAINING PROTEIN 2 ZRANB2-RELATED"/>
    <property type="match status" value="1"/>
</dbReference>
<evidence type="ECO:0000256" key="4">
    <source>
        <dbReference type="PROSITE-ProRule" id="PRU00322"/>
    </source>
</evidence>
<feature type="compositionally biased region" description="Gly residues" evidence="5">
    <location>
        <begin position="28"/>
        <end position="40"/>
    </location>
</feature>
<evidence type="ECO:0000256" key="5">
    <source>
        <dbReference type="SAM" id="MobiDB-lite"/>
    </source>
</evidence>
<organism evidence="7 8">
    <name type="scientific">Rhamnella rubrinervis</name>
    <dbReference type="NCBI Taxonomy" id="2594499"/>
    <lineage>
        <taxon>Eukaryota</taxon>
        <taxon>Viridiplantae</taxon>
        <taxon>Streptophyta</taxon>
        <taxon>Embryophyta</taxon>
        <taxon>Tracheophyta</taxon>
        <taxon>Spermatophyta</taxon>
        <taxon>Magnoliopsida</taxon>
        <taxon>eudicotyledons</taxon>
        <taxon>Gunneridae</taxon>
        <taxon>Pentapetalae</taxon>
        <taxon>rosids</taxon>
        <taxon>fabids</taxon>
        <taxon>Rosales</taxon>
        <taxon>Rhamnaceae</taxon>
        <taxon>rhamnoid group</taxon>
        <taxon>Rhamneae</taxon>
        <taxon>Rhamnella</taxon>
    </lineage>
</organism>
<name>A0A8K0E853_9ROSA</name>
<accession>A0A8K0E853</accession>
<gene>
    <name evidence="7" type="ORF">FNV43_RR15831</name>
</gene>
<dbReference type="AlphaFoldDB" id="A0A8K0E853"/>
<evidence type="ECO:0000259" key="6">
    <source>
        <dbReference type="PROSITE" id="PS50199"/>
    </source>
</evidence>
<feature type="region of interest" description="Disordered" evidence="5">
    <location>
        <begin position="1"/>
        <end position="158"/>
    </location>
</feature>
<dbReference type="OrthoDB" id="1878647at2759"/>
<dbReference type="Gene3D" id="4.10.1060.10">
    <property type="entry name" value="Zinc finger, RanBP2-type"/>
    <property type="match status" value="1"/>
</dbReference>
<dbReference type="PANTHER" id="PTHR12999:SF7">
    <property type="entry name" value="TRANSCRIPTION INITIATION FACTOR TFIID SUBUNIT 15B"/>
    <property type="match status" value="1"/>
</dbReference>
<dbReference type="PROSITE" id="PS01358">
    <property type="entry name" value="ZF_RANBP2_1"/>
    <property type="match status" value="1"/>
</dbReference>
<keyword evidence="3" id="KW-0862">Zinc</keyword>
<dbReference type="SUPFAM" id="SSF90209">
    <property type="entry name" value="Ran binding protein zinc finger-like"/>
    <property type="match status" value="1"/>
</dbReference>
<dbReference type="Proteomes" id="UP000796880">
    <property type="component" value="Unassembled WGS sequence"/>
</dbReference>
<comment type="caution">
    <text evidence="7">The sequence shown here is derived from an EMBL/GenBank/DDBJ whole genome shotgun (WGS) entry which is preliminary data.</text>
</comment>
<evidence type="ECO:0000256" key="3">
    <source>
        <dbReference type="ARBA" id="ARBA00022833"/>
    </source>
</evidence>
<sequence length="365" mass="40718">MGSREKDQATPHHQPLLSSLVVRPSNSDGGGGGGGGGGRGSDYEPGEVRREPPPYSRSNRYSDDAGYRIRAGSGSPIRRRADHRFSSDFDHSGGLPRSREFGSGRDPGRYRDSSPHFTRGRGGSRPFGRGIDGPEFGPGSLRGEGLSRNNPNVRPREGDWICSDPLCANLNFARREYCNNCNRHRYGSGGSPRRAYPGPPLPNAPPRRLPGPPMDRSPGRGRTMNGFRSPPRGWVRDGPREFGSGGVPPAARHESRLPDNHFRRDRLDFADDHYRGRTKIERPMPMDWGHRERKAFERRPPSLPAPPPLPPPNRGGRWGRDARERSRSPIRGGPPPKDYHRDVYMHQRGRDDRRGMGRDRIGGAY</sequence>
<protein>
    <recommendedName>
        <fullName evidence="6">RanBP2-type domain-containing protein</fullName>
    </recommendedName>
</protein>
<dbReference type="InterPro" id="IPR001876">
    <property type="entry name" value="Znf_RanBP2"/>
</dbReference>
<evidence type="ECO:0000256" key="1">
    <source>
        <dbReference type="ARBA" id="ARBA00022723"/>
    </source>
</evidence>
<feature type="compositionally biased region" description="Basic and acidic residues" evidence="5">
    <location>
        <begin position="318"/>
        <end position="327"/>
    </location>
</feature>
<dbReference type="EMBL" id="VOIH02000007">
    <property type="protein sequence ID" value="KAF3441916.1"/>
    <property type="molecule type" value="Genomic_DNA"/>
</dbReference>
<feature type="compositionally biased region" description="Pro residues" evidence="5">
    <location>
        <begin position="301"/>
        <end position="313"/>
    </location>
</feature>
<keyword evidence="2 4" id="KW-0863">Zinc-finger</keyword>
<feature type="compositionally biased region" description="Basic and acidic residues" evidence="5">
    <location>
        <begin position="83"/>
        <end position="114"/>
    </location>
</feature>
<dbReference type="GO" id="GO:0008270">
    <property type="term" value="F:zinc ion binding"/>
    <property type="evidence" value="ECO:0007669"/>
    <property type="project" value="UniProtKB-KW"/>
</dbReference>
<feature type="compositionally biased region" description="Basic and acidic residues" evidence="5">
    <location>
        <begin position="337"/>
        <end position="365"/>
    </location>
</feature>
<evidence type="ECO:0000256" key="2">
    <source>
        <dbReference type="ARBA" id="ARBA00022771"/>
    </source>
</evidence>
<dbReference type="FunFam" id="4.10.1060.10:FF:000017">
    <property type="entry name" value="FUS RNA-binding protein"/>
    <property type="match status" value="1"/>
</dbReference>
<keyword evidence="1" id="KW-0479">Metal-binding</keyword>
<dbReference type="SMART" id="SM00547">
    <property type="entry name" value="ZnF_RBZ"/>
    <property type="match status" value="1"/>
</dbReference>
<feature type="domain" description="RanBP2-type" evidence="6">
    <location>
        <begin position="156"/>
        <end position="187"/>
    </location>
</feature>
<feature type="compositionally biased region" description="Basic and acidic residues" evidence="5">
    <location>
        <begin position="1"/>
        <end position="10"/>
    </location>
</feature>
<evidence type="ECO:0000313" key="7">
    <source>
        <dbReference type="EMBL" id="KAF3441916.1"/>
    </source>
</evidence>
<proteinExistence type="predicted"/>
<feature type="region of interest" description="Disordered" evidence="5">
    <location>
        <begin position="181"/>
        <end position="365"/>
    </location>
</feature>
<dbReference type="InterPro" id="IPR036443">
    <property type="entry name" value="Znf_RanBP2_sf"/>
</dbReference>
<keyword evidence="8" id="KW-1185">Reference proteome</keyword>
<dbReference type="PROSITE" id="PS50199">
    <property type="entry name" value="ZF_RANBP2_2"/>
    <property type="match status" value="1"/>
</dbReference>
<evidence type="ECO:0000313" key="8">
    <source>
        <dbReference type="Proteomes" id="UP000796880"/>
    </source>
</evidence>
<reference evidence="7" key="1">
    <citation type="submission" date="2020-03" db="EMBL/GenBank/DDBJ databases">
        <title>A high-quality chromosome-level genome assembly of a woody plant with both climbing and erect habits, Rhamnella rubrinervis.</title>
        <authorList>
            <person name="Lu Z."/>
            <person name="Yang Y."/>
            <person name="Zhu X."/>
            <person name="Sun Y."/>
        </authorList>
    </citation>
    <scope>NUCLEOTIDE SEQUENCE</scope>
    <source>
        <strain evidence="7">BYM</strain>
        <tissue evidence="7">Leaf</tissue>
    </source>
</reference>
<feature type="compositionally biased region" description="Pro residues" evidence="5">
    <location>
        <begin position="197"/>
        <end position="215"/>
    </location>
</feature>
<feature type="compositionally biased region" description="Basic and acidic residues" evidence="5">
    <location>
        <begin position="251"/>
        <end position="300"/>
    </location>
</feature>